<dbReference type="Gene3D" id="1.20.5.190">
    <property type="match status" value="1"/>
</dbReference>
<dbReference type="PROSITE" id="PS50222">
    <property type="entry name" value="EF_HAND_2"/>
    <property type="match status" value="10"/>
</dbReference>
<dbReference type="PROSITE" id="PS00018">
    <property type="entry name" value="EF_HAND_1"/>
    <property type="match status" value="10"/>
</dbReference>
<feature type="compositionally biased region" description="Polar residues" evidence="4">
    <location>
        <begin position="2687"/>
        <end position="2698"/>
    </location>
</feature>
<dbReference type="SMART" id="SM00015">
    <property type="entry name" value="IQ"/>
    <property type="match status" value="6"/>
</dbReference>
<feature type="compositionally biased region" description="Low complexity" evidence="4">
    <location>
        <begin position="1933"/>
        <end position="1942"/>
    </location>
</feature>
<feature type="domain" description="EF-hand" evidence="6">
    <location>
        <begin position="28"/>
        <end position="63"/>
    </location>
</feature>
<sequence length="2908" mass="309650">MSGGKKRANYDQFLSHFRDHNHAPSEDADLGMLKDIWRRIDADDSGFISKLEFVTFVAAINKDPEVAAVVLLGVDTGSLFSTEGSFDAASAAFDAMSGGSSRGSYAQFVDHFRGAAPSKDTDVSILKDIWGRIDADSSGAISRLEFTGFIAAMNKDREVAALVLPGVDTGALIDSEESFGAVDAAFDAISGGKSRGTYAEFVNHFRGRAPSKDIDENPMLDIWRRIDGDGSGEISKLEFIAFVAAINKDPEVAILLDPGRLVPGADTKSLISSEGSFDAANAVFDTMSGGKSRGSYAEFVYHFRGAAPSKDTDVGILKDIWSRIDADGSGSISRLEFTGFIAAMNKDPEVAALVLPHVDTGPLLDSEEQYGAIDAAFDSISGGKARGTYAEFVNHFRGAALSKDADVGMLKDIWSRIDADGSGSISKLEFVAFAAAINKDPEVAVLLDPARLRAGTNSGSLISSEHSFEAANAVFDAMSGGKSRGSYAEFVDHFRGSAPSKDADVGILKDIWTRIDADGSGAISRLELTGFIAAMNKDPEVAALFLPGSVIGSLVDGEETFGAVDATFDAISGGNARGTYAKFVDHFRGAVPSKDADISMLKDIWRRIDADGSGSISKLEFVAFIAAINKDPEVAVLLDPSRLLPGVDTGLLVSSEGSFQAANAVFDTMSGGKSRGGYAEFVNHFRGAAPSKDTDLGILKDVWTRIDADGSGSISRLEFMGFIAAMNKDPEVAALVIPGIDTGPLLDSEESFEAVDAVFNAISGGKSRGTYAEFVDHFGSRAAPRAAEGGSRSRGARSGGCRGAPPSKDVGADSLEDTWRRIDADGSGSISKLELIAFLAGVNEDPELSASLLPGVDTRTLLSSEHVFSSAGVAFDAIPRGNPRVRYAEFVDHFSDGDKKWKDIWKRIDADGGGTISKLEFITAVNKDTEVAATVLPDVDPSSLLTSEDSFDAANETFDAMSGGKSRVSYEEFVNYFRKGKDKAFVEAAAAKAARESQAAVNIQRHHRGASARRQLRAERAQRVAEAEAAVCIQRHHRGACARRQVRDARAQKDVEARQAAVCIQRHYRGASSRRQLRAERARRQAEADAAVCIQRHRRGATARRSARRQLTAARAQTDTEAAVYIQRHYRGAAGRRQAREQRLLMVDVEAAKCIQRHFRAAEARRALRRVEEVCLRVESDRRRGRTGSDGGEPSFARRLAQRLASYGIRGAEREEVLEDDEDGQAARDRVNFFNVVAEVANERPPGQGRSRNVEPEASYAHVVTTSTRRTEETMPEVPAPEKRTKLPKGEVKCFKVLSTVCTSDMSEVHKGWLPTFVRERRRSSVLSADTMTTMSPNTPERFTSARSSIVSGPFGQPVLGRGGSSDSNGHLALPTRAVPAPSETSSVRGRSPGKMRRWSFSSRTSMMSEVAFSLDFLNLLESDPAKRADRLSCYGETVEEKGIYCWLRHCQAQCVASLGALLTSIGAFMGLVHIPMHYLSPDVAVLLAALGNFLVVSGVMLWVSFPTDEVDLDELFDNRPGIRRATFLLVAALFLPCVMMSYLFCLPILPLTFGLLGCPNLVPAACRPRWTTLLSLALCLSLLGIGVHDFAWATNPLKAAKRVGGLPARRSFVFPSVRWFLPLSVISIVGFCLHVAAWGRWAMKMPYVTDGVLGPTLTLFMQTLGYFYCRGLRDLALGAVLLSCSGTREQGVKVFLCGLAYMVPALTVHTKTFNGCYEFTAKSAWRQIGFRTPHPQANRSPGCTPIVPQIPPNDYALDRGAAAALAGRPESPMRNRPRRSPGEHALSMDSVREELEDHGRSDLTPETGPDGRPFAVSRRRHLSQRPSQRPLADAGTSQPHRHPGEGAGAARHLVPPVPPSAAGSQQQWQGSGVSVLSYESVATVPPAPTGRGCGSRDLGFFLDESGLDQSFHSSAQAGSPSRGPSRDDSYPEGASSGSSSSHESHRVPPAHAPMERGAAPAAAAVAPPPVMYAQPVECPVSFSAAPQPAAAPAEAVFVQAALPLAYSAAPQPEAALLQSLGQQITYQAQPDEGPGWQQERADAAPGPPEPPAGTSGSMVSSQSDTHPPGPPEPPVGKRGSVMSYQSDQQPPWPPEPPAGKRGSVMSSQGDQQPPWPPEPPAGKRGSVMSYQSDQQLPGPPEPPAGKRGSAMSYQGDQQPPGPPEPPAGTRGSVVSYQGDQQPPGPPEPRAVKKRVSIASYHSDPEPPEPPTGNRDSASSHQSDQQPPEPLAGKRGSVMTRPSDQLPPDPDQQPLEPPEPPANQRISGGGGARQLAAVAQVVTEGAEQSEGLQQPPDPDQQPREPPAPPVNKRGSVASHLSYQPPPDPHQQVLEPPEPPADKRHSVASRQSLPSSGSTPADNAASPIVAAQPPPPVMYAQPLECPVSYSAAPQPVVAPAEAVFVQAAPPLAYSAAPQLEETPAEQAADLEQPEHSGDVRSTESMVSSQVEAHPSDASHQSRRSSAPPGVAAKPPSPLTQPVLCRSLTQPDVTIAVAAPLVPRHSEVQPAPPTCRPSRLGCADSFIPEGDCDIAEDPAHTEGDPEHPADVRPSASTESRQSQRSLARAGFDSRPDGADSFLPETGRAGDPVDERSSLASYQSHRSLAAQSKPARGPDSADVIHREGDAAEDPAGKRSSVASRLSSRSSAQSRPHTAQSRAARRLDGAGSSLPEGGAAEDPAGKRPSLASRQSHRSSTQGRPAREAGATDSFLPEEKTPEHPAEKRDSVASHKSHRSSTKARSARKPGAADSILPEGGTAEHPVGLRPSENVASHQSHRSSVQSRTARRQDVAESVLPGGGVAGDPADKRPSMASQQSDRSSAQARSASRQDGGGSLHPAEGARQHPASMHALDSMESAHAESLDRLNTDTSEGNARGHPAEHHDSNGVVQFSRRRHLSSATSSAQATDC</sequence>
<dbReference type="SUPFAM" id="SSF47473">
    <property type="entry name" value="EF-hand"/>
    <property type="match status" value="5"/>
</dbReference>
<feature type="compositionally biased region" description="Basic residues" evidence="4">
    <location>
        <begin position="2730"/>
        <end position="2743"/>
    </location>
</feature>
<dbReference type="Pfam" id="PF13202">
    <property type="entry name" value="EF-hand_5"/>
    <property type="match status" value="6"/>
</dbReference>
<feature type="region of interest" description="Disordered" evidence="4">
    <location>
        <begin position="1264"/>
        <end position="1283"/>
    </location>
</feature>
<feature type="compositionally biased region" description="Basic and acidic residues" evidence="4">
    <location>
        <begin position="2431"/>
        <end position="2440"/>
    </location>
</feature>
<gene>
    <name evidence="7" type="ORF">PCOR1329_LOCUS36321</name>
</gene>
<dbReference type="PANTHER" id="PTHR34524">
    <property type="entry name" value="CALCYPHOSIN"/>
    <property type="match status" value="1"/>
</dbReference>
<dbReference type="InterPro" id="IPR002048">
    <property type="entry name" value="EF_hand_dom"/>
</dbReference>
<feature type="domain" description="EF-hand" evidence="6">
    <location>
        <begin position="214"/>
        <end position="249"/>
    </location>
</feature>
<feature type="compositionally biased region" description="Low complexity" evidence="4">
    <location>
        <begin position="2812"/>
        <end position="2829"/>
    </location>
</feature>
<feature type="region of interest" description="Disordered" evidence="4">
    <location>
        <begin position="2415"/>
        <end position="2483"/>
    </location>
</feature>
<feature type="compositionally biased region" description="Polar residues" evidence="4">
    <location>
        <begin position="2347"/>
        <end position="2360"/>
    </location>
</feature>
<feature type="compositionally biased region" description="Polar residues" evidence="4">
    <location>
        <begin position="2055"/>
        <end position="2066"/>
    </location>
</feature>
<feature type="domain" description="EF-hand" evidence="6">
    <location>
        <begin position="810"/>
        <end position="845"/>
    </location>
</feature>
<keyword evidence="5" id="KW-1133">Transmembrane helix</keyword>
<dbReference type="PANTHER" id="PTHR34524:SF6">
    <property type="entry name" value="CALCYPHOSINE LIKE"/>
    <property type="match status" value="1"/>
</dbReference>
<keyword evidence="5" id="KW-0472">Membrane</keyword>
<dbReference type="SMART" id="SM00054">
    <property type="entry name" value="EFh"/>
    <property type="match status" value="10"/>
</dbReference>
<dbReference type="InterPro" id="IPR018247">
    <property type="entry name" value="EF_Hand_1_Ca_BS"/>
</dbReference>
<feature type="region of interest" description="Disordered" evidence="4">
    <location>
        <begin position="2026"/>
        <end position="2380"/>
    </location>
</feature>
<keyword evidence="5" id="KW-0812">Transmembrane</keyword>
<feature type="region of interest" description="Disordered" evidence="4">
    <location>
        <begin position="2502"/>
        <end position="2908"/>
    </location>
</feature>
<feature type="compositionally biased region" description="Low complexity" evidence="4">
    <location>
        <begin position="1861"/>
        <end position="1870"/>
    </location>
</feature>
<protein>
    <recommendedName>
        <fullName evidence="6">EF-hand domain-containing protein</fullName>
    </recommendedName>
</protein>
<comment type="caution">
    <text evidence="7">The sequence shown here is derived from an EMBL/GenBank/DDBJ whole genome shotgun (WGS) entry which is preliminary data.</text>
</comment>
<feature type="domain" description="EF-hand" evidence="6">
    <location>
        <begin position="694"/>
        <end position="729"/>
    </location>
</feature>
<feature type="domain" description="EF-hand" evidence="6">
    <location>
        <begin position="405"/>
        <end position="440"/>
    </location>
</feature>
<feature type="region of interest" description="Disordered" evidence="4">
    <location>
        <begin position="784"/>
        <end position="814"/>
    </location>
</feature>
<feature type="domain" description="EF-hand" evidence="6">
    <location>
        <begin position="503"/>
        <end position="538"/>
    </location>
</feature>
<evidence type="ECO:0000256" key="5">
    <source>
        <dbReference type="SAM" id="Phobius"/>
    </source>
</evidence>
<feature type="compositionally biased region" description="Pro residues" evidence="4">
    <location>
        <begin position="2295"/>
        <end position="2309"/>
    </location>
</feature>
<feature type="compositionally biased region" description="Basic and acidic residues" evidence="4">
    <location>
        <begin position="2712"/>
        <end position="2728"/>
    </location>
</feature>
<name>A0ABN9T7F7_9DINO</name>
<evidence type="ECO:0000256" key="3">
    <source>
        <dbReference type="ARBA" id="ARBA00022837"/>
    </source>
</evidence>
<organism evidence="7 8">
    <name type="scientific">Prorocentrum cordatum</name>
    <dbReference type="NCBI Taxonomy" id="2364126"/>
    <lineage>
        <taxon>Eukaryota</taxon>
        <taxon>Sar</taxon>
        <taxon>Alveolata</taxon>
        <taxon>Dinophyceae</taxon>
        <taxon>Prorocentrales</taxon>
        <taxon>Prorocentraceae</taxon>
        <taxon>Prorocentrum</taxon>
    </lineage>
</organism>
<dbReference type="Proteomes" id="UP001189429">
    <property type="component" value="Unassembled WGS sequence"/>
</dbReference>
<evidence type="ECO:0000313" key="7">
    <source>
        <dbReference type="EMBL" id="CAK0841019.1"/>
    </source>
</evidence>
<feature type="compositionally biased region" description="Basic and acidic residues" evidence="4">
    <location>
        <begin position="2855"/>
        <end position="2866"/>
    </location>
</feature>
<feature type="transmembrane region" description="Helical" evidence="5">
    <location>
        <begin position="1484"/>
        <end position="1506"/>
    </location>
</feature>
<feature type="compositionally biased region" description="Polar residues" evidence="4">
    <location>
        <begin position="1911"/>
        <end position="1920"/>
    </location>
</feature>
<feature type="domain" description="EF-hand" evidence="6">
    <location>
        <begin position="896"/>
        <end position="931"/>
    </location>
</feature>
<feature type="compositionally biased region" description="Basic and acidic residues" evidence="4">
    <location>
        <begin position="1791"/>
        <end position="1804"/>
    </location>
</feature>
<feature type="compositionally biased region" description="Low complexity" evidence="4">
    <location>
        <begin position="2635"/>
        <end position="2651"/>
    </location>
</feature>
<feature type="compositionally biased region" description="Polar residues" evidence="4">
    <location>
        <begin position="2552"/>
        <end position="2563"/>
    </location>
</feature>
<keyword evidence="3" id="KW-0106">Calcium</keyword>
<evidence type="ECO:0000256" key="4">
    <source>
        <dbReference type="SAM" id="MobiDB-lite"/>
    </source>
</evidence>
<accession>A0ABN9T7F7</accession>
<feature type="transmembrane region" description="Helical" evidence="5">
    <location>
        <begin position="1652"/>
        <end position="1669"/>
    </location>
</feature>
<feature type="transmembrane region" description="Helical" evidence="5">
    <location>
        <begin position="1526"/>
        <end position="1559"/>
    </location>
</feature>
<dbReference type="InterPro" id="IPR051581">
    <property type="entry name" value="Ca-bind"/>
</dbReference>
<keyword evidence="2" id="KW-0677">Repeat</keyword>
<keyword evidence="1" id="KW-0479">Metal-binding</keyword>
<dbReference type="PROSITE" id="PS50096">
    <property type="entry name" value="IQ"/>
    <property type="match status" value="5"/>
</dbReference>
<dbReference type="InterPro" id="IPR000048">
    <property type="entry name" value="IQ_motif_EF-hand-BS"/>
</dbReference>
<feature type="compositionally biased region" description="Basic and acidic residues" evidence="4">
    <location>
        <begin position="2535"/>
        <end position="2548"/>
    </location>
</feature>
<feature type="compositionally biased region" description="Polar residues" evidence="4">
    <location>
        <begin position="2214"/>
        <end position="2226"/>
    </location>
</feature>
<feature type="region of interest" description="Disordered" evidence="4">
    <location>
        <begin position="1360"/>
        <end position="1397"/>
    </location>
</feature>
<dbReference type="EMBL" id="CAUYUJ010014420">
    <property type="protein sequence ID" value="CAK0841019.1"/>
    <property type="molecule type" value="Genomic_DNA"/>
</dbReference>
<keyword evidence="8" id="KW-1185">Reference proteome</keyword>
<feature type="transmembrane region" description="Helical" evidence="5">
    <location>
        <begin position="1571"/>
        <end position="1589"/>
    </location>
</feature>
<proteinExistence type="predicted"/>
<evidence type="ECO:0000259" key="6">
    <source>
        <dbReference type="PROSITE" id="PS50222"/>
    </source>
</evidence>
<evidence type="ECO:0000313" key="8">
    <source>
        <dbReference type="Proteomes" id="UP001189429"/>
    </source>
</evidence>
<feature type="domain" description="EF-hand" evidence="6">
    <location>
        <begin position="312"/>
        <end position="347"/>
    </location>
</feature>
<feature type="region of interest" description="Disordered" evidence="4">
    <location>
        <begin position="1765"/>
        <end position="1870"/>
    </location>
</feature>
<dbReference type="Gene3D" id="1.10.238.10">
    <property type="entry name" value="EF-hand"/>
    <property type="match status" value="6"/>
</dbReference>
<reference evidence="7" key="1">
    <citation type="submission" date="2023-10" db="EMBL/GenBank/DDBJ databases">
        <authorList>
            <person name="Chen Y."/>
            <person name="Shah S."/>
            <person name="Dougan E. K."/>
            <person name="Thang M."/>
            <person name="Chan C."/>
        </authorList>
    </citation>
    <scope>NUCLEOTIDE SEQUENCE [LARGE SCALE GENOMIC DNA]</scope>
</reference>
<feature type="region of interest" description="Disordered" evidence="4">
    <location>
        <begin position="1911"/>
        <end position="1965"/>
    </location>
</feature>
<feature type="domain" description="EF-hand" evidence="6">
    <location>
        <begin position="596"/>
        <end position="631"/>
    </location>
</feature>
<feature type="transmembrane region" description="Helical" evidence="5">
    <location>
        <begin position="1456"/>
        <end position="1477"/>
    </location>
</feature>
<feature type="domain" description="EF-hand" evidence="6">
    <location>
        <begin position="121"/>
        <end position="156"/>
    </location>
</feature>
<feature type="compositionally biased region" description="Polar residues" evidence="4">
    <location>
        <begin position="2595"/>
        <end position="2607"/>
    </location>
</feature>
<feature type="compositionally biased region" description="Pro residues" evidence="4">
    <location>
        <begin position="2245"/>
        <end position="2261"/>
    </location>
</feature>
<evidence type="ECO:0000256" key="2">
    <source>
        <dbReference type="ARBA" id="ARBA00022737"/>
    </source>
</evidence>
<feature type="compositionally biased region" description="Low complexity" evidence="4">
    <location>
        <begin position="2770"/>
        <end position="2783"/>
    </location>
</feature>
<evidence type="ECO:0000256" key="1">
    <source>
        <dbReference type="ARBA" id="ARBA00022723"/>
    </source>
</evidence>
<feature type="compositionally biased region" description="Polar residues" evidence="4">
    <location>
        <begin position="2897"/>
        <end position="2908"/>
    </location>
</feature>
<dbReference type="InterPro" id="IPR011992">
    <property type="entry name" value="EF-hand-dom_pair"/>
</dbReference>
<feature type="transmembrane region" description="Helical" evidence="5">
    <location>
        <begin position="1620"/>
        <end position="1640"/>
    </location>
</feature>